<reference evidence="2 3" key="1">
    <citation type="submission" date="2018-04" db="EMBL/GenBank/DDBJ databases">
        <title>WGS assembly of Panicum hallii var. hallii HAL2.</title>
        <authorList>
            <person name="Lovell J."/>
            <person name="Jenkins J."/>
            <person name="Lowry D."/>
            <person name="Mamidi S."/>
            <person name="Sreedasyam A."/>
            <person name="Weng X."/>
            <person name="Barry K."/>
            <person name="Bonette J."/>
            <person name="Campitelli B."/>
            <person name="Daum C."/>
            <person name="Gordon S."/>
            <person name="Gould B."/>
            <person name="Lipzen A."/>
            <person name="MacQueen A."/>
            <person name="Palacio-Mejia J."/>
            <person name="Plott C."/>
            <person name="Shakirov E."/>
            <person name="Shu S."/>
            <person name="Yoshinaga Y."/>
            <person name="Zane M."/>
            <person name="Rokhsar D."/>
            <person name="Grimwood J."/>
            <person name="Schmutz J."/>
            <person name="Juenger T."/>
        </authorList>
    </citation>
    <scope>NUCLEOTIDE SEQUENCE [LARGE SCALE GENOMIC DNA]</scope>
    <source>
        <strain evidence="3">cv. HAL2</strain>
    </source>
</reference>
<organism evidence="2 3">
    <name type="scientific">Panicum hallii var. hallii</name>
    <dbReference type="NCBI Taxonomy" id="1504633"/>
    <lineage>
        <taxon>Eukaryota</taxon>
        <taxon>Viridiplantae</taxon>
        <taxon>Streptophyta</taxon>
        <taxon>Embryophyta</taxon>
        <taxon>Tracheophyta</taxon>
        <taxon>Spermatophyta</taxon>
        <taxon>Magnoliopsida</taxon>
        <taxon>Liliopsida</taxon>
        <taxon>Poales</taxon>
        <taxon>Poaceae</taxon>
        <taxon>PACMAD clade</taxon>
        <taxon>Panicoideae</taxon>
        <taxon>Panicodae</taxon>
        <taxon>Paniceae</taxon>
        <taxon>Panicinae</taxon>
        <taxon>Panicum</taxon>
        <taxon>Panicum sect. Panicum</taxon>
    </lineage>
</organism>
<feature type="compositionally biased region" description="Low complexity" evidence="1">
    <location>
        <begin position="188"/>
        <end position="201"/>
    </location>
</feature>
<dbReference type="Gramene" id="PUZ41713">
    <property type="protein sequence ID" value="PUZ41713"/>
    <property type="gene ID" value="GQ55_9G526600"/>
</dbReference>
<dbReference type="AlphaFoldDB" id="A0A2T7CEN6"/>
<feature type="compositionally biased region" description="Low complexity" evidence="1">
    <location>
        <begin position="154"/>
        <end position="165"/>
    </location>
</feature>
<dbReference type="EMBL" id="CM009757">
    <property type="protein sequence ID" value="PUZ41713.1"/>
    <property type="molecule type" value="Genomic_DNA"/>
</dbReference>
<feature type="region of interest" description="Disordered" evidence="1">
    <location>
        <begin position="1"/>
        <end position="201"/>
    </location>
</feature>
<feature type="compositionally biased region" description="Basic residues" evidence="1">
    <location>
        <begin position="122"/>
        <end position="138"/>
    </location>
</feature>
<feature type="compositionally biased region" description="Gly residues" evidence="1">
    <location>
        <begin position="46"/>
        <end position="66"/>
    </location>
</feature>
<name>A0A2T7CEN6_9POAL</name>
<feature type="compositionally biased region" description="Basic and acidic residues" evidence="1">
    <location>
        <begin position="173"/>
        <end position="182"/>
    </location>
</feature>
<feature type="compositionally biased region" description="Basic residues" evidence="1">
    <location>
        <begin position="68"/>
        <end position="89"/>
    </location>
</feature>
<keyword evidence="3" id="KW-1185">Reference proteome</keyword>
<evidence type="ECO:0000256" key="1">
    <source>
        <dbReference type="SAM" id="MobiDB-lite"/>
    </source>
</evidence>
<gene>
    <name evidence="2" type="ORF">GQ55_9G526600</name>
</gene>
<dbReference type="OrthoDB" id="773117at2759"/>
<evidence type="ECO:0000313" key="3">
    <source>
        <dbReference type="Proteomes" id="UP000244336"/>
    </source>
</evidence>
<accession>A0A2T7CEN6</accession>
<proteinExistence type="predicted"/>
<feature type="compositionally biased region" description="Polar residues" evidence="1">
    <location>
        <begin position="31"/>
        <end position="41"/>
    </location>
</feature>
<evidence type="ECO:0000313" key="2">
    <source>
        <dbReference type="EMBL" id="PUZ41713.1"/>
    </source>
</evidence>
<sequence length="201" mass="20845">MEVKVSGSGESARGDASPTASGSKKRPPSRLQKQAPASLQLEQGAAGAGPGPGAGAGAGRGRGATGGRRSRSCRRSSCRPRCRCGRRTSRGPPGGREAGNRPKGGAAGSSSAAPSGTAAARSARRTTRPPGRPRRRLRPAGDGCTRRFRRRLQSQRPSRPCSSRSARWRRATRSNEGRRLLDHQTTSALMAGAAATMKPAA</sequence>
<dbReference type="Proteomes" id="UP000244336">
    <property type="component" value="Chromosome 9"/>
</dbReference>
<protein>
    <submittedName>
        <fullName evidence="2">Uncharacterized protein</fullName>
    </submittedName>
</protein>
<feature type="compositionally biased region" description="Low complexity" evidence="1">
    <location>
        <begin position="108"/>
        <end position="121"/>
    </location>
</feature>